<comment type="caution">
    <text evidence="4">The sequence shown here is derived from an EMBL/GenBank/DDBJ whole genome shotgun (WGS) entry which is preliminary data.</text>
</comment>
<organism evidence="4 5">
    <name type="scientific">Pseudomonas piscis</name>
    <dbReference type="NCBI Taxonomy" id="2614538"/>
    <lineage>
        <taxon>Bacteria</taxon>
        <taxon>Pseudomonadati</taxon>
        <taxon>Pseudomonadota</taxon>
        <taxon>Gammaproteobacteria</taxon>
        <taxon>Pseudomonadales</taxon>
        <taxon>Pseudomonadaceae</taxon>
        <taxon>Pseudomonas</taxon>
    </lineage>
</organism>
<evidence type="ECO:0000259" key="3">
    <source>
        <dbReference type="PROSITE" id="PS51186"/>
    </source>
</evidence>
<dbReference type="PANTHER" id="PTHR43420">
    <property type="entry name" value="ACETYLTRANSFERASE"/>
    <property type="match status" value="1"/>
</dbReference>
<dbReference type="InterPro" id="IPR016181">
    <property type="entry name" value="Acyl_CoA_acyltransferase"/>
</dbReference>
<keyword evidence="2" id="KW-0012">Acyltransferase</keyword>
<dbReference type="PROSITE" id="PS51186">
    <property type="entry name" value="GNAT"/>
    <property type="match status" value="1"/>
</dbReference>
<dbReference type="InterPro" id="IPR050680">
    <property type="entry name" value="YpeA/RimI_acetyltransf"/>
</dbReference>
<dbReference type="AlphaFoldDB" id="A0A7X1PQK6"/>
<proteinExistence type="predicted"/>
<reference evidence="4 5" key="1">
    <citation type="submission" date="2019-10" db="EMBL/GenBank/DDBJ databases">
        <title>Pseudomonas dajingensis sp. nov., isolated from the profound head ulcers of farmed Murray cod (Maccullochella peelii peelii).</title>
        <authorList>
            <person name="Liu Y."/>
        </authorList>
    </citation>
    <scope>NUCLEOTIDE SEQUENCE [LARGE SCALE GENOMIC DNA]</scope>
    <source>
        <strain evidence="4 5">MC042</strain>
    </source>
</reference>
<evidence type="ECO:0000256" key="1">
    <source>
        <dbReference type="ARBA" id="ARBA00022679"/>
    </source>
</evidence>
<protein>
    <submittedName>
        <fullName evidence="4">GNAT family N-acetyltransferase</fullName>
    </submittedName>
</protein>
<evidence type="ECO:0000313" key="4">
    <source>
        <dbReference type="EMBL" id="MQA56601.1"/>
    </source>
</evidence>
<dbReference type="RefSeq" id="WP_152899240.1">
    <property type="nucleotide sequence ID" value="NZ_WHUV01000005.1"/>
</dbReference>
<evidence type="ECO:0000313" key="5">
    <source>
        <dbReference type="Proteomes" id="UP000486534"/>
    </source>
</evidence>
<dbReference type="CDD" id="cd04301">
    <property type="entry name" value="NAT_SF"/>
    <property type="match status" value="1"/>
</dbReference>
<dbReference type="GO" id="GO:0016747">
    <property type="term" value="F:acyltransferase activity, transferring groups other than amino-acyl groups"/>
    <property type="evidence" value="ECO:0007669"/>
    <property type="project" value="InterPro"/>
</dbReference>
<keyword evidence="1 4" id="KW-0808">Transferase</keyword>
<dbReference type="InterPro" id="IPR000182">
    <property type="entry name" value="GNAT_dom"/>
</dbReference>
<dbReference type="PANTHER" id="PTHR43420:SF44">
    <property type="entry name" value="ACETYLTRANSFERASE YPEA"/>
    <property type="match status" value="1"/>
</dbReference>
<accession>A0A7X1PQK6</accession>
<sequence length="178" mass="19892">MTYSTHLPPTAGPQVVLRQQDDLDRAFLHGLYLSRRWAEVSAVPGWHDAQRRAFLVSQAELQRQHYEKHYPAADFLIIEQAGLPIGRLCVNRQANDVRIVDIALLPAWHGQGIGTQLLQSLLAEADALGRSCSLSVEQGSPARRLYERLGFQSGAESGLYTQMQRPVRPVAQEDLDNP</sequence>
<dbReference type="Proteomes" id="UP000486534">
    <property type="component" value="Unassembled WGS sequence"/>
</dbReference>
<evidence type="ECO:0000256" key="2">
    <source>
        <dbReference type="ARBA" id="ARBA00023315"/>
    </source>
</evidence>
<dbReference type="Pfam" id="PF13508">
    <property type="entry name" value="Acetyltransf_7"/>
    <property type="match status" value="1"/>
</dbReference>
<name>A0A7X1PQK6_9PSED</name>
<dbReference type="EMBL" id="WHUV01000005">
    <property type="protein sequence ID" value="MQA56601.1"/>
    <property type="molecule type" value="Genomic_DNA"/>
</dbReference>
<dbReference type="Gene3D" id="3.40.630.30">
    <property type="match status" value="1"/>
</dbReference>
<feature type="domain" description="N-acetyltransferase" evidence="3">
    <location>
        <begin position="32"/>
        <end position="168"/>
    </location>
</feature>
<gene>
    <name evidence="4" type="ORF">GDH07_25095</name>
</gene>
<dbReference type="SUPFAM" id="SSF55729">
    <property type="entry name" value="Acyl-CoA N-acyltransferases (Nat)"/>
    <property type="match status" value="1"/>
</dbReference>